<proteinExistence type="predicted"/>
<feature type="compositionally biased region" description="Basic and acidic residues" evidence="5">
    <location>
        <begin position="861"/>
        <end position="876"/>
    </location>
</feature>
<dbReference type="PROSITE" id="PS51194">
    <property type="entry name" value="HELICASE_CTER"/>
    <property type="match status" value="1"/>
</dbReference>
<evidence type="ECO:0000256" key="4">
    <source>
        <dbReference type="ARBA" id="ARBA00022840"/>
    </source>
</evidence>
<dbReference type="InterPro" id="IPR001650">
    <property type="entry name" value="Helicase_C-like"/>
</dbReference>
<evidence type="ECO:0000259" key="7">
    <source>
        <dbReference type="PROSITE" id="PS51194"/>
    </source>
</evidence>
<dbReference type="EMBL" id="FOTL01000029">
    <property type="protein sequence ID" value="SFL70102.1"/>
    <property type="molecule type" value="Genomic_DNA"/>
</dbReference>
<evidence type="ECO:0000313" key="9">
    <source>
        <dbReference type="Proteomes" id="UP000183442"/>
    </source>
</evidence>
<feature type="compositionally biased region" description="Basic and acidic residues" evidence="5">
    <location>
        <begin position="725"/>
        <end position="789"/>
    </location>
</feature>
<dbReference type="GO" id="GO:0140097">
    <property type="term" value="F:catalytic activity, acting on DNA"/>
    <property type="evidence" value="ECO:0007669"/>
    <property type="project" value="UniProtKB-ARBA"/>
</dbReference>
<dbReference type="Pfam" id="PF00271">
    <property type="entry name" value="Helicase_C"/>
    <property type="match status" value="1"/>
</dbReference>
<name>A0A1I4JU91_METOL</name>
<feature type="domain" description="Helicase ATP-binding" evidence="6">
    <location>
        <begin position="230"/>
        <end position="406"/>
    </location>
</feature>
<feature type="compositionally biased region" description="Basic residues" evidence="5">
    <location>
        <begin position="884"/>
        <end position="899"/>
    </location>
</feature>
<dbReference type="SUPFAM" id="SSF52540">
    <property type="entry name" value="P-loop containing nucleoside triphosphate hydrolases"/>
    <property type="match status" value="1"/>
</dbReference>
<dbReference type="RefSeq" id="WP_074798780.1">
    <property type="nucleotide sequence ID" value="NZ_FOTL01000029.1"/>
</dbReference>
<dbReference type="Gene3D" id="1.10.3380.30">
    <property type="match status" value="1"/>
</dbReference>
<dbReference type="OrthoDB" id="39583at2157"/>
<dbReference type="PROSITE" id="PS51192">
    <property type="entry name" value="HELICASE_ATP_BIND_1"/>
    <property type="match status" value="1"/>
</dbReference>
<dbReference type="Gene3D" id="3.40.50.300">
    <property type="entry name" value="P-loop containing nucleotide triphosphate hydrolases"/>
    <property type="match status" value="2"/>
</dbReference>
<dbReference type="Pfam" id="PF19131">
    <property type="entry name" value="DUF5814"/>
    <property type="match status" value="1"/>
</dbReference>
<dbReference type="Pfam" id="PF00270">
    <property type="entry name" value="DEAD"/>
    <property type="match status" value="1"/>
</dbReference>
<evidence type="ECO:0000313" key="8">
    <source>
        <dbReference type="EMBL" id="SFL70102.1"/>
    </source>
</evidence>
<sequence length="1096" mass="125572">MIVLNKKKKSWEIYPIGSPKGALNTKRKPEFIGVLKFREDEEDGTISIKRFLVKDENEDKLYPPSRAINILRSQAVFLSEKDEKLESFLKQNNIKVRFTNICQHCSYEGEVTIINSDFSYRYHDQLICKTCAEDTIKRELQLRGYDKKVFGNFKRVLEKTGSLNDVLDMLSPRFDPLARSDLTLFDRIKVQDDKIPKIAMKRLKIPKEFKQIIIEEKNQYLLPVQYLAIREGLFKGENLLVVSATGSGKTLVGELVGVPKALNGKKFLFLTPLVALANQKYRDFKKRYEPLGLKVAIKVGMNRIKAKGELKLPDSNIADADILVGTYEGIDFLIRSGKSDLLEDLGLVLVDEIHTISDEERGLRLNGLIKRIRHIFPNTQIIGLSATIKNPQSLANDFNMKLVQYKQRPVPLERHIVFVRGDIQRRILMRKLVEKEFYTSSSKGFNGQTLIFTNSRRKTHKIANFLSGKGISASAYHAGLSYFKKEKIEKDFLKGKIATVVTTAALAAGVDFPASQVIFESLLMGNKWISPNEFSQMLGRAGRPSYHDRGLIYLIPEIGSEVDNESEEAVALDLLESDVEDIFVDYTEDGSLEQILADISSKSLRKVNDLEEFYKNIPVPMDIKTALDELHDKKAIDVYSDGTIDTTKFGKAVAMSFLSIDDGVIIKDSIDNPHYLSYYYNKSFFKTNLKELHLLSRKIDKENDNILKKNKKIQNNLNKQVKNSSRKDKKDKKDNKKNFNKSGKDRSKDNFNKSGKDRSKDNFNKSRKDRSKDNFKDESNKSIRTDVNKANESNINENNSKIKLITDDESVEKLIPKKETKKASKTNRYINNIADALNEINKSKDYKDSNENNSKSTGQKNDYKSFKKDKSRDIKSDVIYNKKTTSKSKNKNKKNRSKSKSSTIVKQIKFKENIFSEINEKMSKDEVNSNNLLKIQSIALDLELFENAYLAPVVHKQMISALKMNFSTRLFSESTLDIISSGEAISKVDKKFQDALLKIQIDFLRCDCYERPFCECLQRGVSYYIINQRLNRKDPIDISNSLLKEYQIQTYPGDIFAWLDTYVRNLDAIKRIAKAFGEKDIVKETDKLMKIIESGK</sequence>
<dbReference type="InterPro" id="IPR050474">
    <property type="entry name" value="Hel308_SKI2-like"/>
</dbReference>
<dbReference type="PANTHER" id="PTHR47961">
    <property type="entry name" value="DNA POLYMERASE THETA, PUTATIVE (AFU_ORTHOLOGUE AFUA_1G05260)-RELATED"/>
    <property type="match status" value="1"/>
</dbReference>
<dbReference type="InterPro" id="IPR043852">
    <property type="entry name" value="DUF5814"/>
</dbReference>
<dbReference type="InterPro" id="IPR027417">
    <property type="entry name" value="P-loop_NTPase"/>
</dbReference>
<dbReference type="CDD" id="cd18028">
    <property type="entry name" value="DEXHc_archSki2"/>
    <property type="match status" value="1"/>
</dbReference>
<feature type="domain" description="Helicase C-terminal" evidence="7">
    <location>
        <begin position="411"/>
        <end position="591"/>
    </location>
</feature>
<feature type="compositionally biased region" description="Low complexity" evidence="5">
    <location>
        <begin position="713"/>
        <end position="723"/>
    </location>
</feature>
<dbReference type="SMART" id="SM00487">
    <property type="entry name" value="DEXDc"/>
    <property type="match status" value="1"/>
</dbReference>
<dbReference type="GO" id="GO:0004386">
    <property type="term" value="F:helicase activity"/>
    <property type="evidence" value="ECO:0007669"/>
    <property type="project" value="UniProtKB-KW"/>
</dbReference>
<feature type="region of interest" description="Disordered" evidence="5">
    <location>
        <begin position="844"/>
        <end position="903"/>
    </location>
</feature>
<evidence type="ECO:0000256" key="2">
    <source>
        <dbReference type="ARBA" id="ARBA00022801"/>
    </source>
</evidence>
<reference evidence="9" key="1">
    <citation type="submission" date="2016-10" db="EMBL/GenBank/DDBJ databases">
        <authorList>
            <person name="Varghese N."/>
        </authorList>
    </citation>
    <scope>NUCLEOTIDE SEQUENCE [LARGE SCALE GENOMIC DNA]</scope>
    <source>
        <strain evidence="9">DSM 16632</strain>
    </source>
</reference>
<feature type="region of interest" description="Disordered" evidence="5">
    <location>
        <begin position="713"/>
        <end position="795"/>
    </location>
</feature>
<dbReference type="InterPro" id="IPR011545">
    <property type="entry name" value="DEAD/DEAH_box_helicase_dom"/>
</dbReference>
<dbReference type="InterPro" id="IPR014001">
    <property type="entry name" value="Helicase_ATP-bd"/>
</dbReference>
<organism evidence="8 9">
    <name type="scientific">Methanobrevibacter olleyae</name>
    <dbReference type="NCBI Taxonomy" id="294671"/>
    <lineage>
        <taxon>Archaea</taxon>
        <taxon>Methanobacteriati</taxon>
        <taxon>Methanobacteriota</taxon>
        <taxon>Methanomada group</taxon>
        <taxon>Methanobacteria</taxon>
        <taxon>Methanobacteriales</taxon>
        <taxon>Methanobacteriaceae</taxon>
        <taxon>Methanobrevibacter</taxon>
    </lineage>
</organism>
<evidence type="ECO:0000256" key="1">
    <source>
        <dbReference type="ARBA" id="ARBA00022741"/>
    </source>
</evidence>
<dbReference type="AlphaFoldDB" id="A0A1I4JU91"/>
<evidence type="ECO:0000256" key="5">
    <source>
        <dbReference type="SAM" id="MobiDB-lite"/>
    </source>
</evidence>
<accession>A0A1I4JU91</accession>
<keyword evidence="1" id="KW-0547">Nucleotide-binding</keyword>
<protein>
    <submittedName>
        <fullName evidence="8">Helicase</fullName>
    </submittedName>
</protein>
<keyword evidence="3 8" id="KW-0347">Helicase</keyword>
<evidence type="ECO:0000256" key="3">
    <source>
        <dbReference type="ARBA" id="ARBA00022806"/>
    </source>
</evidence>
<feature type="compositionally biased region" description="Polar residues" evidence="5">
    <location>
        <begin position="851"/>
        <end position="860"/>
    </location>
</feature>
<dbReference type="Proteomes" id="UP000183442">
    <property type="component" value="Unassembled WGS sequence"/>
</dbReference>
<dbReference type="GO" id="GO:0005524">
    <property type="term" value="F:ATP binding"/>
    <property type="evidence" value="ECO:0007669"/>
    <property type="project" value="UniProtKB-KW"/>
</dbReference>
<dbReference type="PANTHER" id="PTHR47961:SF1">
    <property type="entry name" value="ATP-DEPENDENT HELICASE MJ1401-RELATED"/>
    <property type="match status" value="1"/>
</dbReference>
<gene>
    <name evidence="8" type="ORF">SAMN02910297_01547</name>
</gene>
<dbReference type="GO" id="GO:0003676">
    <property type="term" value="F:nucleic acid binding"/>
    <property type="evidence" value="ECO:0007669"/>
    <property type="project" value="InterPro"/>
</dbReference>
<keyword evidence="4" id="KW-0067">ATP-binding</keyword>
<evidence type="ECO:0000259" key="6">
    <source>
        <dbReference type="PROSITE" id="PS51192"/>
    </source>
</evidence>
<dbReference type="GO" id="GO:0016787">
    <property type="term" value="F:hydrolase activity"/>
    <property type="evidence" value="ECO:0007669"/>
    <property type="project" value="UniProtKB-KW"/>
</dbReference>
<dbReference type="SMART" id="SM00490">
    <property type="entry name" value="HELICc"/>
    <property type="match status" value="1"/>
</dbReference>
<keyword evidence="2" id="KW-0378">Hydrolase</keyword>
<dbReference type="CDD" id="cd18795">
    <property type="entry name" value="SF2_C_Ski2"/>
    <property type="match status" value="1"/>
</dbReference>